<dbReference type="InterPro" id="IPR050768">
    <property type="entry name" value="UPF0353/GerABKA_families"/>
</dbReference>
<reference evidence="6" key="1">
    <citation type="submission" date="2022-05" db="EMBL/GenBank/DDBJ databases">
        <title>Comparative Genomics of Spacecraft Associated Microbes.</title>
        <authorList>
            <person name="Tran M.T."/>
            <person name="Wright A."/>
            <person name="Seuylemezian A."/>
            <person name="Eisen J."/>
            <person name="Coil D."/>
        </authorList>
    </citation>
    <scope>NUCLEOTIDE SEQUENCE</scope>
    <source>
        <strain evidence="6">214.1.1</strain>
    </source>
</reference>
<dbReference type="PANTHER" id="PTHR22550">
    <property type="entry name" value="SPORE GERMINATION PROTEIN"/>
    <property type="match status" value="1"/>
</dbReference>
<keyword evidence="3 4" id="KW-0472">Membrane</keyword>
<dbReference type="PANTHER" id="PTHR22550:SF9">
    <property type="entry name" value="STAGE V SPORULATION PROTEIN AF"/>
    <property type="match status" value="1"/>
</dbReference>
<accession>A0A9X2DM59</accession>
<dbReference type="Pfam" id="PF03323">
    <property type="entry name" value="GerA"/>
    <property type="match status" value="1"/>
</dbReference>
<comment type="similarity">
    <text evidence="2 4">Belongs to the GerABKA family.</text>
</comment>
<name>A0A9X2DM59_9BACI</name>
<dbReference type="EMBL" id="JAMBOL010000002">
    <property type="protein sequence ID" value="MCM3713291.1"/>
    <property type="molecule type" value="Genomic_DNA"/>
</dbReference>
<evidence type="ECO:0000313" key="6">
    <source>
        <dbReference type="EMBL" id="MCM3713291.1"/>
    </source>
</evidence>
<dbReference type="Proteomes" id="UP001139179">
    <property type="component" value="Unassembled WGS sequence"/>
</dbReference>
<protein>
    <submittedName>
        <fullName evidence="6">Spore germination protein</fullName>
    </submittedName>
</protein>
<evidence type="ECO:0000313" key="7">
    <source>
        <dbReference type="Proteomes" id="UP001139179"/>
    </source>
</evidence>
<dbReference type="GO" id="GO:0005886">
    <property type="term" value="C:plasma membrane"/>
    <property type="evidence" value="ECO:0007669"/>
    <property type="project" value="UniProtKB-SubCell"/>
</dbReference>
<evidence type="ECO:0000256" key="2">
    <source>
        <dbReference type="ARBA" id="ARBA00005278"/>
    </source>
</evidence>
<comment type="subcellular location">
    <subcellularLocation>
        <location evidence="4">Cell membrane</location>
    </subcellularLocation>
    <subcellularLocation>
        <location evidence="1">Membrane</location>
        <topology evidence="1">Multi-pass membrane protein</topology>
    </subcellularLocation>
</comment>
<sequence length="447" mass="50655">MDKQESIKKSKEKITETFADAFDVVSRSMQAGDAKAHLLYIKSLCEESALKQFIMIPMFETKTKSDYETYLRSFPDSLETDDVELMIQRVVEGHIIVFLDETIFLVDLKNVEASPITDTQLEPIIQGPQDAFNEKLITNLNLIRNRYHSVHLQVDVQKIGKRAPSDIAVLYDHQLVDKKLLAHVKEKLSRMDVDMLQSITQLHKYLIDYKWSILPTLVITERPDRVVKNLAEGKIILLDENSPTAMIIPSILFDFLSSMDDHYQQLAVRLFLTSLRYLAFLISTFLPGLYILFVAYNPEITRIQLTLTIAGTRLPVPYPAIVEILFMLLILEFLIEASARLPRTIGDAAPTVGGLILGQAASEAGLVSNIMIIIVSAIAISSFVMPVNALGFSVRMIKYFVMALTFFFGYIGFMISVLGLILFFANHRSFGKPFFKLWNKEKEVPTT</sequence>
<gene>
    <name evidence="6" type="ORF">M3202_04275</name>
</gene>
<feature type="transmembrane region" description="Helical" evidence="5">
    <location>
        <begin position="277"/>
        <end position="296"/>
    </location>
</feature>
<feature type="transmembrane region" description="Helical" evidence="5">
    <location>
        <begin position="399"/>
        <end position="425"/>
    </location>
</feature>
<dbReference type="PIRSF" id="PIRSF005690">
    <property type="entry name" value="GerBA"/>
    <property type="match status" value="1"/>
</dbReference>
<keyword evidence="5" id="KW-0812">Transmembrane</keyword>
<evidence type="ECO:0000256" key="1">
    <source>
        <dbReference type="ARBA" id="ARBA00004141"/>
    </source>
</evidence>
<feature type="transmembrane region" description="Helical" evidence="5">
    <location>
        <begin position="366"/>
        <end position="387"/>
    </location>
</feature>
<evidence type="ECO:0000256" key="3">
    <source>
        <dbReference type="ARBA" id="ARBA00023136"/>
    </source>
</evidence>
<keyword evidence="7" id="KW-1185">Reference proteome</keyword>
<dbReference type="GO" id="GO:0009847">
    <property type="term" value="P:spore germination"/>
    <property type="evidence" value="ECO:0007669"/>
    <property type="project" value="UniProtKB-UniRule"/>
</dbReference>
<keyword evidence="5" id="KW-1133">Transmembrane helix</keyword>
<feature type="transmembrane region" description="Helical" evidence="5">
    <location>
        <begin position="316"/>
        <end position="335"/>
    </location>
</feature>
<dbReference type="RefSeq" id="WP_251222099.1">
    <property type="nucleotide sequence ID" value="NZ_JAMBOL010000002.1"/>
</dbReference>
<comment type="caution">
    <text evidence="6">The sequence shown here is derived from an EMBL/GenBank/DDBJ whole genome shotgun (WGS) entry which is preliminary data.</text>
</comment>
<organism evidence="6 7">
    <name type="scientific">Halalkalibacter oceani</name>
    <dbReference type="NCBI Taxonomy" id="1653776"/>
    <lineage>
        <taxon>Bacteria</taxon>
        <taxon>Bacillati</taxon>
        <taxon>Bacillota</taxon>
        <taxon>Bacilli</taxon>
        <taxon>Bacillales</taxon>
        <taxon>Bacillaceae</taxon>
        <taxon>Halalkalibacter</taxon>
    </lineage>
</organism>
<proteinExistence type="inferred from homology"/>
<evidence type="ECO:0000256" key="5">
    <source>
        <dbReference type="SAM" id="Phobius"/>
    </source>
</evidence>
<dbReference type="InterPro" id="IPR004995">
    <property type="entry name" value="Spore_Ger"/>
</dbReference>
<dbReference type="AlphaFoldDB" id="A0A9X2DM59"/>
<evidence type="ECO:0000256" key="4">
    <source>
        <dbReference type="PIRNR" id="PIRNR005690"/>
    </source>
</evidence>